<dbReference type="SUPFAM" id="SSF54695">
    <property type="entry name" value="POZ domain"/>
    <property type="match status" value="1"/>
</dbReference>
<accession>A0A9W8Z6N9</accession>
<keyword evidence="2" id="KW-1185">Reference proteome</keyword>
<comment type="caution">
    <text evidence="1">The sequence shown here is derived from an EMBL/GenBank/DDBJ whole genome shotgun (WGS) entry which is preliminary data.</text>
</comment>
<dbReference type="Gene3D" id="3.30.710.10">
    <property type="entry name" value="Potassium Channel Kv1.1, Chain A"/>
    <property type="match status" value="1"/>
</dbReference>
<evidence type="ECO:0000313" key="2">
    <source>
        <dbReference type="Proteomes" id="UP001140453"/>
    </source>
</evidence>
<protein>
    <recommendedName>
        <fullName evidence="3">BTB domain-containing protein</fullName>
    </recommendedName>
</protein>
<dbReference type="Proteomes" id="UP001140453">
    <property type="component" value="Unassembled WGS sequence"/>
</dbReference>
<dbReference type="AlphaFoldDB" id="A0A9W8Z6N9"/>
<evidence type="ECO:0008006" key="3">
    <source>
        <dbReference type="Google" id="ProtNLM"/>
    </source>
</evidence>
<name>A0A9W8Z6N9_9PEZI</name>
<organism evidence="1 2">
    <name type="scientific">Gnomoniopsis smithogilvyi</name>
    <dbReference type="NCBI Taxonomy" id="1191159"/>
    <lineage>
        <taxon>Eukaryota</taxon>
        <taxon>Fungi</taxon>
        <taxon>Dikarya</taxon>
        <taxon>Ascomycota</taxon>
        <taxon>Pezizomycotina</taxon>
        <taxon>Sordariomycetes</taxon>
        <taxon>Sordariomycetidae</taxon>
        <taxon>Diaporthales</taxon>
        <taxon>Gnomoniaceae</taxon>
        <taxon>Gnomoniopsis</taxon>
    </lineage>
</organism>
<evidence type="ECO:0000313" key="1">
    <source>
        <dbReference type="EMBL" id="KAJ4397602.1"/>
    </source>
</evidence>
<sequence length="362" mass="40084">MGDAGLSGDTSEHGDAGIQVANLYYMVRSFDDDGDLKLEVGQRASKQTFVVCSKALSRASKPFKTMLYGPYAESKPVSQTTSPEWTVALPDDNPDALAVLLNIVHGIFDKVPATLDRGQLFRICVLTDKYDMTHILRPWARQWMEPFLQRSIGKKGDEYLLWIAYVLGEQDLFLKVQKYIYNGFTLDKHGNMLCPFGRRLDDSVYVVKVADLDALARLRAKKIDQLLGCVHTMLSRLAAAEDSDYKCKSRKEADETQEPLQSQECRAFYLGSLIRSLNSAGYFPLPSSATLGCSINQLRDHLDSVCDSMQKMKSLSGPDTKHGNCAPGGELRKSIDSIATGLVLAEARKKQLAQQAKKSGLG</sequence>
<dbReference type="InterPro" id="IPR011333">
    <property type="entry name" value="SKP1/BTB/POZ_sf"/>
</dbReference>
<dbReference type="EMBL" id="JAPEVB010000001">
    <property type="protein sequence ID" value="KAJ4397602.1"/>
    <property type="molecule type" value="Genomic_DNA"/>
</dbReference>
<gene>
    <name evidence="1" type="ORF">N0V93_001835</name>
</gene>
<proteinExistence type="predicted"/>
<dbReference type="OrthoDB" id="5275938at2759"/>
<reference evidence="1" key="1">
    <citation type="submission" date="2022-10" db="EMBL/GenBank/DDBJ databases">
        <title>Tapping the CABI collections for fungal endophytes: first genome assemblies for Collariella, Neodidymelliopsis, Ascochyta clinopodiicola, Didymella pomorum, Didymosphaeria variabile, Neocosmospora piperis and Neocucurbitaria cava.</title>
        <authorList>
            <person name="Hill R."/>
        </authorList>
    </citation>
    <scope>NUCLEOTIDE SEQUENCE</scope>
    <source>
        <strain evidence="1">IMI 355082</strain>
    </source>
</reference>